<dbReference type="Proteomes" id="UP000318704">
    <property type="component" value="Chromosome"/>
</dbReference>
<organism evidence="2 3">
    <name type="scientific">Gimesia aquarii</name>
    <dbReference type="NCBI Taxonomy" id="2527964"/>
    <lineage>
        <taxon>Bacteria</taxon>
        <taxon>Pseudomonadati</taxon>
        <taxon>Planctomycetota</taxon>
        <taxon>Planctomycetia</taxon>
        <taxon>Planctomycetales</taxon>
        <taxon>Planctomycetaceae</taxon>
        <taxon>Gimesia</taxon>
    </lineage>
</organism>
<dbReference type="RefSeq" id="WP_197998723.1">
    <property type="nucleotide sequence ID" value="NZ_CP037920.1"/>
</dbReference>
<accession>A0A517VPT4</accession>
<dbReference type="PANTHER" id="PTHR38600">
    <property type="entry name" value="TRANSCRIPTIONAL REGULATORY PROTEIN"/>
    <property type="match status" value="1"/>
</dbReference>
<dbReference type="InterPro" id="IPR001845">
    <property type="entry name" value="HTH_ArsR_DNA-bd_dom"/>
</dbReference>
<gene>
    <name evidence="2" type="primary">sdpR_1</name>
    <name evidence="2" type="ORF">V144x_04550</name>
</gene>
<dbReference type="InterPro" id="IPR036390">
    <property type="entry name" value="WH_DNA-bd_sf"/>
</dbReference>
<dbReference type="KEGG" id="gaw:V144x_04550"/>
<evidence type="ECO:0000313" key="2">
    <source>
        <dbReference type="EMBL" id="QDT95021.1"/>
    </source>
</evidence>
<sequence length="116" mass="13395">MAMKSANPTYDVYTAIADPTRRALLLRLSHEGERNVSELLEPFSISQPAVSKHLRILREAGLVRSRKKGRVRLYAVEASKLQEVHDWVSHFEKYWDDKLGALGEYLDKQKNSKRKT</sequence>
<proteinExistence type="predicted"/>
<name>A0A517VPT4_9PLAN</name>
<reference evidence="2 3" key="1">
    <citation type="submission" date="2019-03" db="EMBL/GenBank/DDBJ databases">
        <title>Deep-cultivation of Planctomycetes and their phenomic and genomic characterization uncovers novel biology.</title>
        <authorList>
            <person name="Wiegand S."/>
            <person name="Jogler M."/>
            <person name="Boedeker C."/>
            <person name="Pinto D."/>
            <person name="Vollmers J."/>
            <person name="Rivas-Marin E."/>
            <person name="Kohn T."/>
            <person name="Peeters S.H."/>
            <person name="Heuer A."/>
            <person name="Rast P."/>
            <person name="Oberbeckmann S."/>
            <person name="Bunk B."/>
            <person name="Jeske O."/>
            <person name="Meyerdierks A."/>
            <person name="Storesund J.E."/>
            <person name="Kallscheuer N."/>
            <person name="Luecker S."/>
            <person name="Lage O.M."/>
            <person name="Pohl T."/>
            <person name="Merkel B.J."/>
            <person name="Hornburger P."/>
            <person name="Mueller R.-W."/>
            <person name="Bruemmer F."/>
            <person name="Labrenz M."/>
            <person name="Spormann A.M."/>
            <person name="Op den Camp H."/>
            <person name="Overmann J."/>
            <person name="Amann R."/>
            <person name="Jetten M.S.M."/>
            <person name="Mascher T."/>
            <person name="Medema M.H."/>
            <person name="Devos D.P."/>
            <person name="Kaster A.-K."/>
            <person name="Ovreas L."/>
            <person name="Rohde M."/>
            <person name="Galperin M.Y."/>
            <person name="Jogler C."/>
        </authorList>
    </citation>
    <scope>NUCLEOTIDE SEQUENCE [LARGE SCALE GENOMIC DNA]</scope>
    <source>
        <strain evidence="2 3">V144</strain>
    </source>
</reference>
<dbReference type="Gene3D" id="1.10.10.10">
    <property type="entry name" value="Winged helix-like DNA-binding domain superfamily/Winged helix DNA-binding domain"/>
    <property type="match status" value="1"/>
</dbReference>
<dbReference type="CDD" id="cd00090">
    <property type="entry name" value="HTH_ARSR"/>
    <property type="match status" value="1"/>
</dbReference>
<evidence type="ECO:0000259" key="1">
    <source>
        <dbReference type="PROSITE" id="PS50987"/>
    </source>
</evidence>
<dbReference type="PROSITE" id="PS50987">
    <property type="entry name" value="HTH_ARSR_2"/>
    <property type="match status" value="1"/>
</dbReference>
<dbReference type="SUPFAM" id="SSF46785">
    <property type="entry name" value="Winged helix' DNA-binding domain"/>
    <property type="match status" value="1"/>
</dbReference>
<dbReference type="InterPro" id="IPR011991">
    <property type="entry name" value="ArsR-like_HTH"/>
</dbReference>
<dbReference type="PRINTS" id="PR00778">
    <property type="entry name" value="HTHARSR"/>
</dbReference>
<dbReference type="Pfam" id="PF01022">
    <property type="entry name" value="HTH_5"/>
    <property type="match status" value="1"/>
</dbReference>
<evidence type="ECO:0000313" key="3">
    <source>
        <dbReference type="Proteomes" id="UP000318704"/>
    </source>
</evidence>
<protein>
    <submittedName>
        <fullName evidence="2">Transcriptional repressor SdpR</fullName>
    </submittedName>
</protein>
<dbReference type="InterPro" id="IPR036388">
    <property type="entry name" value="WH-like_DNA-bd_sf"/>
</dbReference>
<dbReference type="AlphaFoldDB" id="A0A517VPT4"/>
<dbReference type="SMART" id="SM00418">
    <property type="entry name" value="HTH_ARSR"/>
    <property type="match status" value="1"/>
</dbReference>
<feature type="domain" description="HTH arsR-type" evidence="1">
    <location>
        <begin position="1"/>
        <end position="96"/>
    </location>
</feature>
<dbReference type="PANTHER" id="PTHR38600:SF2">
    <property type="entry name" value="SLL0088 PROTEIN"/>
    <property type="match status" value="1"/>
</dbReference>
<dbReference type="EMBL" id="CP037920">
    <property type="protein sequence ID" value="QDT95021.1"/>
    <property type="molecule type" value="Genomic_DNA"/>
</dbReference>
<dbReference type="NCBIfam" id="NF033788">
    <property type="entry name" value="HTH_metalloreg"/>
    <property type="match status" value="1"/>
</dbReference>
<dbReference type="GO" id="GO:0003700">
    <property type="term" value="F:DNA-binding transcription factor activity"/>
    <property type="evidence" value="ECO:0007669"/>
    <property type="project" value="InterPro"/>
</dbReference>